<dbReference type="Proteomes" id="UP001598300">
    <property type="component" value="Unassembled WGS sequence"/>
</dbReference>
<protein>
    <submittedName>
        <fullName evidence="2">Uncharacterized protein</fullName>
    </submittedName>
</protein>
<dbReference type="EMBL" id="JBHXPM010000021">
    <property type="protein sequence ID" value="MFD3958657.1"/>
    <property type="molecule type" value="Genomic_DNA"/>
</dbReference>
<sequence length="58" mass="6258">MVPPQGVRLGGRRRCAAAGDVAARRTPRTAEARAVPDPLHAHPARRINGAHVQEHMCD</sequence>
<gene>
    <name evidence="2" type="ORF">ACFWR3_21610</name>
</gene>
<proteinExistence type="predicted"/>
<evidence type="ECO:0000313" key="3">
    <source>
        <dbReference type="Proteomes" id="UP001598300"/>
    </source>
</evidence>
<reference evidence="2 3" key="1">
    <citation type="submission" date="2024-09" db="EMBL/GenBank/DDBJ databases">
        <title>The Natural Products Discovery Center: Release of the First 8490 Sequenced Strains for Exploring Actinobacteria Biosynthetic Diversity.</title>
        <authorList>
            <person name="Kalkreuter E."/>
            <person name="Kautsar S.A."/>
            <person name="Yang D."/>
            <person name="Bader C.D."/>
            <person name="Teijaro C.N."/>
            <person name="Fluegel L."/>
            <person name="Davis C.M."/>
            <person name="Simpson J.R."/>
            <person name="Lauterbach L."/>
            <person name="Steele A.D."/>
            <person name="Gui C."/>
            <person name="Meng S."/>
            <person name="Li G."/>
            <person name="Viehrig K."/>
            <person name="Ye F."/>
            <person name="Su P."/>
            <person name="Kiefer A.F."/>
            <person name="Nichols A."/>
            <person name="Cepeda A.J."/>
            <person name="Yan W."/>
            <person name="Fan B."/>
            <person name="Jiang Y."/>
            <person name="Adhikari A."/>
            <person name="Zheng C.-J."/>
            <person name="Schuster L."/>
            <person name="Cowan T.M."/>
            <person name="Smanski M.J."/>
            <person name="Chevrette M.G."/>
            <person name="De Carvalho L.P.S."/>
            <person name="Shen B."/>
        </authorList>
    </citation>
    <scope>NUCLEOTIDE SEQUENCE [LARGE SCALE GENOMIC DNA]</scope>
    <source>
        <strain evidence="2 3">NPDC058584</strain>
    </source>
</reference>
<keyword evidence="3" id="KW-1185">Reference proteome</keyword>
<organism evidence="2 3">
    <name type="scientific">Streptomyces bacillaris</name>
    <dbReference type="NCBI Taxonomy" id="68179"/>
    <lineage>
        <taxon>Bacteria</taxon>
        <taxon>Bacillati</taxon>
        <taxon>Actinomycetota</taxon>
        <taxon>Actinomycetes</taxon>
        <taxon>Kitasatosporales</taxon>
        <taxon>Streptomycetaceae</taxon>
        <taxon>Streptomyces</taxon>
    </lineage>
</organism>
<dbReference type="RefSeq" id="WP_167372471.1">
    <property type="nucleotide sequence ID" value="NZ_JBHVRE010000020.1"/>
</dbReference>
<evidence type="ECO:0000313" key="2">
    <source>
        <dbReference type="EMBL" id="MFD3958657.1"/>
    </source>
</evidence>
<evidence type="ECO:0000256" key="1">
    <source>
        <dbReference type="SAM" id="MobiDB-lite"/>
    </source>
</evidence>
<feature type="region of interest" description="Disordered" evidence="1">
    <location>
        <begin position="1"/>
        <end position="58"/>
    </location>
</feature>
<name>A0ABW6E1H6_9ACTN</name>
<accession>A0ABW6E1H6</accession>
<comment type="caution">
    <text evidence="2">The sequence shown here is derived from an EMBL/GenBank/DDBJ whole genome shotgun (WGS) entry which is preliminary data.</text>
</comment>